<sequence>MFLLSKLFWLAVQPLSLAFLLCALGSLLVFAGWRRTGGTAAALAALILFVTLYTTAGGVALQALEVRFVKPQQEPRDLTCIIVLGGALENEVTTSRGGIEFNQAAERFVEALRLALRHPQARILVSGGDGSISGAYEGEAGASERFFSAFGVPAERLVKENASRTTYENTVLTKDVLAREGLSDCLLVTSAFHMPRSVALFRTAGIPATPWPVDYRTSGILRLGFDFTQPTSNAQITSTAVREWVGLFGYYLTGRIDSILPAG</sequence>
<comment type="caution">
    <text evidence="3">The sequence shown here is derived from an EMBL/GenBank/DDBJ whole genome shotgun (WGS) entry which is preliminary data.</text>
</comment>
<feature type="transmembrane region" description="Helical" evidence="1">
    <location>
        <begin position="39"/>
        <end position="61"/>
    </location>
</feature>
<dbReference type="InterPro" id="IPR003848">
    <property type="entry name" value="DUF218"/>
</dbReference>
<dbReference type="Proteomes" id="UP000606921">
    <property type="component" value="Unassembled WGS sequence"/>
</dbReference>
<evidence type="ECO:0000259" key="2">
    <source>
        <dbReference type="Pfam" id="PF02698"/>
    </source>
</evidence>
<name>A0ABM8PHP1_9HYPH</name>
<dbReference type="Gene3D" id="3.40.50.620">
    <property type="entry name" value="HUPs"/>
    <property type="match status" value="1"/>
</dbReference>
<dbReference type="Pfam" id="PF02698">
    <property type="entry name" value="DUF218"/>
    <property type="match status" value="1"/>
</dbReference>
<dbReference type="InterPro" id="IPR014729">
    <property type="entry name" value="Rossmann-like_a/b/a_fold"/>
</dbReference>
<evidence type="ECO:0000313" key="4">
    <source>
        <dbReference type="Proteomes" id="UP000606921"/>
    </source>
</evidence>
<reference evidence="3 4" key="1">
    <citation type="submission" date="2020-11" db="EMBL/GenBank/DDBJ databases">
        <authorList>
            <person name="Lassalle F."/>
        </authorList>
    </citation>
    <scope>NUCLEOTIDE SEQUENCE [LARGE SCALE GENOMIC DNA]</scope>
    <source>
        <strain evidence="3 4">JC140</strain>
    </source>
</reference>
<feature type="transmembrane region" description="Helical" evidence="1">
    <location>
        <begin position="7"/>
        <end position="33"/>
    </location>
</feature>
<dbReference type="RefSeq" id="WP_142592061.1">
    <property type="nucleotide sequence ID" value="NZ_CABFWF030000008.1"/>
</dbReference>
<keyword evidence="1" id="KW-0472">Membrane</keyword>
<evidence type="ECO:0000256" key="1">
    <source>
        <dbReference type="SAM" id="Phobius"/>
    </source>
</evidence>
<proteinExistence type="predicted"/>
<protein>
    <submittedName>
        <fullName evidence="3">YdcF family protein</fullName>
    </submittedName>
</protein>
<dbReference type="PANTHER" id="PTHR30336:SF4">
    <property type="entry name" value="ENVELOPE BIOGENESIS FACTOR ELYC"/>
    <property type="match status" value="1"/>
</dbReference>
<dbReference type="PANTHER" id="PTHR30336">
    <property type="entry name" value="INNER MEMBRANE PROTEIN, PROBABLE PERMEASE"/>
    <property type="match status" value="1"/>
</dbReference>
<keyword evidence="4" id="KW-1185">Reference proteome</keyword>
<accession>A0ABM8PHP1</accession>
<dbReference type="EMBL" id="CABFWF030000008">
    <property type="protein sequence ID" value="CAD7030677.1"/>
    <property type="molecule type" value="Genomic_DNA"/>
</dbReference>
<keyword evidence="1" id="KW-1133">Transmembrane helix</keyword>
<feature type="domain" description="DUF218" evidence="2">
    <location>
        <begin position="80"/>
        <end position="246"/>
    </location>
</feature>
<evidence type="ECO:0000313" key="3">
    <source>
        <dbReference type="EMBL" id="CAD7030677.1"/>
    </source>
</evidence>
<organism evidence="3 4">
    <name type="scientific">Pseudorhizobium endolithicum</name>
    <dbReference type="NCBI Taxonomy" id="1191678"/>
    <lineage>
        <taxon>Bacteria</taxon>
        <taxon>Pseudomonadati</taxon>
        <taxon>Pseudomonadota</taxon>
        <taxon>Alphaproteobacteria</taxon>
        <taxon>Hyphomicrobiales</taxon>
        <taxon>Rhizobiaceae</taxon>
        <taxon>Rhizobium/Agrobacterium group</taxon>
        <taxon>Pseudorhizobium</taxon>
    </lineage>
</organism>
<dbReference type="InterPro" id="IPR051599">
    <property type="entry name" value="Cell_Envelope_Assoc"/>
</dbReference>
<gene>
    <name evidence="3" type="ORF">REJC140_02867</name>
</gene>
<keyword evidence="1" id="KW-0812">Transmembrane</keyword>
<dbReference type="CDD" id="cd06259">
    <property type="entry name" value="YdcF-like"/>
    <property type="match status" value="1"/>
</dbReference>